<dbReference type="GeneID" id="18827767"/>
<dbReference type="KEGG" id="abp:AGABI1DRAFT132774"/>
<sequence>MSDLFLQRIIYLVSTFESDVKTSAAPLVWDGVHTGQTIASLGAVNALGVRRREAETEEDAPRGTQSALEDARDIDSGSSFDIAPPKNNLRPAEVSAVERVKLLKDQVHDIIRICSAIVRGNLDQKVEAEAEGEMLALKCTQIYPSVPDLAPSAL</sequence>
<dbReference type="HOGENOM" id="CLU_1703701_0_0_1"/>
<keyword evidence="3" id="KW-1185">Reference proteome</keyword>
<dbReference type="RefSeq" id="XP_007334474.1">
    <property type="nucleotide sequence ID" value="XM_007334412.1"/>
</dbReference>
<dbReference type="EMBL" id="JH971425">
    <property type="protein sequence ID" value="EKM74864.1"/>
    <property type="molecule type" value="Genomic_DNA"/>
</dbReference>
<reference evidence="3" key="1">
    <citation type="journal article" date="2012" name="Proc. Natl. Acad. Sci. U.S.A.">
        <title>Genome sequence of the button mushroom Agaricus bisporus reveals mechanisms governing adaptation to a humic-rich ecological niche.</title>
        <authorList>
            <person name="Morin E."/>
            <person name="Kohler A."/>
            <person name="Baker A.R."/>
            <person name="Foulongne-Oriol M."/>
            <person name="Lombard V."/>
            <person name="Nagy L.G."/>
            <person name="Ohm R.A."/>
            <person name="Patyshakuliyeva A."/>
            <person name="Brun A."/>
            <person name="Aerts A.L."/>
            <person name="Bailey A.M."/>
            <person name="Billette C."/>
            <person name="Coutinho P.M."/>
            <person name="Deakin G."/>
            <person name="Doddapaneni H."/>
            <person name="Floudas D."/>
            <person name="Grimwood J."/>
            <person name="Hilden K."/>
            <person name="Kuees U."/>
            <person name="LaButti K.M."/>
            <person name="Lapidus A."/>
            <person name="Lindquist E.A."/>
            <person name="Lucas S.M."/>
            <person name="Murat C."/>
            <person name="Riley R.W."/>
            <person name="Salamov A.A."/>
            <person name="Schmutz J."/>
            <person name="Subramanian V."/>
            <person name="Woesten H.A.B."/>
            <person name="Xu J."/>
            <person name="Eastwood D.C."/>
            <person name="Foster G.D."/>
            <person name="Sonnenberg A.S."/>
            <person name="Cullen D."/>
            <person name="de Vries R.P."/>
            <person name="Lundell T."/>
            <person name="Hibbett D.S."/>
            <person name="Henrissat B."/>
            <person name="Burton K.S."/>
            <person name="Kerrigan R.W."/>
            <person name="Challen M.P."/>
            <person name="Grigoriev I.V."/>
            <person name="Martin F."/>
        </authorList>
    </citation>
    <scope>NUCLEOTIDE SEQUENCE [LARGE SCALE GENOMIC DNA]</scope>
    <source>
        <strain evidence="3">JB137-S8 / ATCC MYA-4627 / FGSC 10392</strain>
    </source>
</reference>
<name>K5VKH3_AGABU</name>
<proteinExistence type="predicted"/>
<dbReference type="AlphaFoldDB" id="K5VKH3"/>
<feature type="region of interest" description="Disordered" evidence="1">
    <location>
        <begin position="51"/>
        <end position="88"/>
    </location>
</feature>
<accession>K5VKH3</accession>
<dbReference type="Proteomes" id="UP000008493">
    <property type="component" value="Unassembled WGS sequence"/>
</dbReference>
<organism evidence="2 3">
    <name type="scientific">Agaricus bisporus var. burnettii (strain JB137-S8 / ATCC MYA-4627 / FGSC 10392)</name>
    <name type="common">White button mushroom</name>
    <dbReference type="NCBI Taxonomy" id="597362"/>
    <lineage>
        <taxon>Eukaryota</taxon>
        <taxon>Fungi</taxon>
        <taxon>Dikarya</taxon>
        <taxon>Basidiomycota</taxon>
        <taxon>Agaricomycotina</taxon>
        <taxon>Agaricomycetes</taxon>
        <taxon>Agaricomycetidae</taxon>
        <taxon>Agaricales</taxon>
        <taxon>Agaricineae</taxon>
        <taxon>Agaricaceae</taxon>
        <taxon>Agaricus</taxon>
    </lineage>
</organism>
<evidence type="ECO:0000313" key="3">
    <source>
        <dbReference type="Proteomes" id="UP000008493"/>
    </source>
</evidence>
<evidence type="ECO:0000256" key="1">
    <source>
        <dbReference type="SAM" id="MobiDB-lite"/>
    </source>
</evidence>
<dbReference type="InParanoid" id="K5VKH3"/>
<gene>
    <name evidence="2" type="ORF">AGABI1DRAFT_132774</name>
</gene>
<evidence type="ECO:0000313" key="2">
    <source>
        <dbReference type="EMBL" id="EKM74864.1"/>
    </source>
</evidence>
<dbReference type="OrthoDB" id="10266508at2759"/>
<protein>
    <submittedName>
        <fullName evidence="2">Uncharacterized protein</fullName>
    </submittedName>
</protein>